<proteinExistence type="predicted"/>
<feature type="non-terminal residue" evidence="1">
    <location>
        <position position="53"/>
    </location>
</feature>
<sequence>MIIAIRGKLLFLLERRIRSFNNNRRSTTAIEYDKSKRCEQVVGTSGNSKLPNT</sequence>
<protein>
    <submittedName>
        <fullName evidence="1">Uncharacterized protein</fullName>
    </submittedName>
</protein>
<name>A0A0B6YXY0_9EUPU</name>
<dbReference type="AlphaFoldDB" id="A0A0B6YXY0"/>
<dbReference type="EMBL" id="HACG01014087">
    <property type="protein sequence ID" value="CEK60952.1"/>
    <property type="molecule type" value="Transcribed_RNA"/>
</dbReference>
<evidence type="ECO:0000313" key="1">
    <source>
        <dbReference type="EMBL" id="CEK60952.1"/>
    </source>
</evidence>
<gene>
    <name evidence="1" type="primary">ORF40846</name>
</gene>
<reference evidence="1" key="1">
    <citation type="submission" date="2014-12" db="EMBL/GenBank/DDBJ databases">
        <title>Insight into the proteome of Arion vulgaris.</title>
        <authorList>
            <person name="Aradska J."/>
            <person name="Bulat T."/>
            <person name="Smidak R."/>
            <person name="Sarate P."/>
            <person name="Gangsoo J."/>
            <person name="Sialana F."/>
            <person name="Bilban M."/>
            <person name="Lubec G."/>
        </authorList>
    </citation>
    <scope>NUCLEOTIDE SEQUENCE</scope>
    <source>
        <tissue evidence="1">Skin</tissue>
    </source>
</reference>
<organism evidence="1">
    <name type="scientific">Arion vulgaris</name>
    <dbReference type="NCBI Taxonomy" id="1028688"/>
    <lineage>
        <taxon>Eukaryota</taxon>
        <taxon>Metazoa</taxon>
        <taxon>Spiralia</taxon>
        <taxon>Lophotrochozoa</taxon>
        <taxon>Mollusca</taxon>
        <taxon>Gastropoda</taxon>
        <taxon>Heterobranchia</taxon>
        <taxon>Euthyneura</taxon>
        <taxon>Panpulmonata</taxon>
        <taxon>Eupulmonata</taxon>
        <taxon>Stylommatophora</taxon>
        <taxon>Helicina</taxon>
        <taxon>Arionoidea</taxon>
        <taxon>Arionidae</taxon>
        <taxon>Arion</taxon>
    </lineage>
</organism>
<accession>A0A0B6YXY0</accession>